<evidence type="ECO:0008006" key="6">
    <source>
        <dbReference type="Google" id="ProtNLM"/>
    </source>
</evidence>
<keyword evidence="1" id="KW-0040">ANK repeat</keyword>
<feature type="repeat" description="ANK" evidence="1">
    <location>
        <begin position="208"/>
        <end position="240"/>
    </location>
</feature>
<feature type="repeat" description="ANK" evidence="1">
    <location>
        <begin position="307"/>
        <end position="339"/>
    </location>
</feature>
<dbReference type="GO" id="GO:0030160">
    <property type="term" value="F:synaptic receptor adaptor activity"/>
    <property type="evidence" value="ECO:0007669"/>
    <property type="project" value="TreeGrafter"/>
</dbReference>
<dbReference type="InterPro" id="IPR051569">
    <property type="entry name" value="SHANK"/>
</dbReference>
<dbReference type="Proteomes" id="UP001212841">
    <property type="component" value="Unassembled WGS sequence"/>
</dbReference>
<feature type="compositionally biased region" description="Polar residues" evidence="3">
    <location>
        <begin position="397"/>
        <end position="441"/>
    </location>
</feature>
<dbReference type="PANTHER" id="PTHR24135">
    <property type="entry name" value="SH3 AND MULTIPLE ANKYRIN REPEAT DOMAINS PROTEIN"/>
    <property type="match status" value="1"/>
</dbReference>
<dbReference type="SMART" id="SM00248">
    <property type="entry name" value="ANK"/>
    <property type="match status" value="5"/>
</dbReference>
<dbReference type="PROSITE" id="PS50297">
    <property type="entry name" value="ANK_REP_REGION"/>
    <property type="match status" value="3"/>
</dbReference>
<dbReference type="Pfam" id="PF12796">
    <property type="entry name" value="Ank_2"/>
    <property type="match status" value="1"/>
</dbReference>
<feature type="repeat" description="ANK" evidence="1">
    <location>
        <begin position="241"/>
        <end position="273"/>
    </location>
</feature>
<dbReference type="Gene3D" id="1.25.40.20">
    <property type="entry name" value="Ankyrin repeat-containing domain"/>
    <property type="match status" value="1"/>
</dbReference>
<name>A0AAD5X1A7_9FUNG</name>
<dbReference type="InterPro" id="IPR036770">
    <property type="entry name" value="Ankyrin_rpt-contain_sf"/>
</dbReference>
<evidence type="ECO:0000256" key="2">
    <source>
        <dbReference type="SAM" id="Coils"/>
    </source>
</evidence>
<dbReference type="PANTHER" id="PTHR24135:SF28">
    <property type="entry name" value="LD13733P"/>
    <property type="match status" value="1"/>
</dbReference>
<feature type="compositionally biased region" description="Low complexity" evidence="3">
    <location>
        <begin position="1"/>
        <end position="17"/>
    </location>
</feature>
<feature type="repeat" description="ANK" evidence="1">
    <location>
        <begin position="274"/>
        <end position="306"/>
    </location>
</feature>
<evidence type="ECO:0000256" key="3">
    <source>
        <dbReference type="SAM" id="MobiDB-lite"/>
    </source>
</evidence>
<feature type="region of interest" description="Disordered" evidence="3">
    <location>
        <begin position="395"/>
        <end position="520"/>
    </location>
</feature>
<proteinExistence type="predicted"/>
<feature type="coiled-coil region" evidence="2">
    <location>
        <begin position="570"/>
        <end position="597"/>
    </location>
</feature>
<dbReference type="SUPFAM" id="SSF48403">
    <property type="entry name" value="Ankyrin repeat"/>
    <property type="match status" value="1"/>
</dbReference>
<evidence type="ECO:0000313" key="4">
    <source>
        <dbReference type="EMBL" id="KAJ3049901.1"/>
    </source>
</evidence>
<organism evidence="4 5">
    <name type="scientific">Rhizophlyctis rosea</name>
    <dbReference type="NCBI Taxonomy" id="64517"/>
    <lineage>
        <taxon>Eukaryota</taxon>
        <taxon>Fungi</taxon>
        <taxon>Fungi incertae sedis</taxon>
        <taxon>Chytridiomycota</taxon>
        <taxon>Chytridiomycota incertae sedis</taxon>
        <taxon>Chytridiomycetes</taxon>
        <taxon>Rhizophlyctidales</taxon>
        <taxon>Rhizophlyctidaceae</taxon>
        <taxon>Rhizophlyctis</taxon>
    </lineage>
</organism>
<dbReference type="AlphaFoldDB" id="A0AAD5X1A7"/>
<reference evidence="4" key="1">
    <citation type="submission" date="2020-05" db="EMBL/GenBank/DDBJ databases">
        <title>Phylogenomic resolution of chytrid fungi.</title>
        <authorList>
            <person name="Stajich J.E."/>
            <person name="Amses K."/>
            <person name="Simmons R."/>
            <person name="Seto K."/>
            <person name="Myers J."/>
            <person name="Bonds A."/>
            <person name="Quandt C.A."/>
            <person name="Barry K."/>
            <person name="Liu P."/>
            <person name="Grigoriev I."/>
            <person name="Longcore J.E."/>
            <person name="James T.Y."/>
        </authorList>
    </citation>
    <scope>NUCLEOTIDE SEQUENCE</scope>
    <source>
        <strain evidence="4">JEL0318</strain>
    </source>
</reference>
<dbReference type="EMBL" id="JADGJD010000579">
    <property type="protein sequence ID" value="KAJ3049901.1"/>
    <property type="molecule type" value="Genomic_DNA"/>
</dbReference>
<sequence length="609" mass="65106">MSTPSSAPSTPASAQAQIPTPQPTSLILRVSIPSKGVQKALRASSADRIWDLKKQIIDKMANDIKDALNYGVFWPAGGAASAAVPAAPGTDGRIAGQFLDESKEVGGFKMDMNTLLEFIPKQRIIAATEPPESPNANNKKKQKAFFEAVQKGNIDKVRERALRGQDANFVSESQETPLSAATLLNDPGLITSLITECGAHTDYRVGEAFLTPLHLAAKENKLAALQTLLGLGAWANAPDARGLTPLWYAASGGHTECVMRLLVARAETDVVDEKGWAPLHLACAASNEPICALLIDHGAGLNLTNTVGNTPLHVCATRNAVGCARWLLLRGAEKEKANKGGQTAQQLAVMSGNLDLFDLVKKWVEESVVPPPPKPQYDDTGVATNMPAYHARATAIAAQSQPTTSQPRPLSMMSDTSSSGITRSNSASSLTSVATKRSTIVGTDKLDKDKQLSRRRSKIGRSKSGVVNTGGIPPPPSIPKPEKPKSENAEEKPSSPPPQQININLPAPSTMPPPPQHLLQPDLSEIEPAEEFETTDFSPTRALHDLRESLMGSTTDENIELDFDVLMTTLEQVEGVVEKMMKRIAGLEKENVALRKGRGGGQKGVLVAW</sequence>
<gene>
    <name evidence="4" type="ORF">HK097_009108</name>
</gene>
<feature type="compositionally biased region" description="Basic and acidic residues" evidence="3">
    <location>
        <begin position="480"/>
        <end position="493"/>
    </location>
</feature>
<keyword evidence="5" id="KW-1185">Reference proteome</keyword>
<dbReference type="Pfam" id="PF00023">
    <property type="entry name" value="Ank"/>
    <property type="match status" value="1"/>
</dbReference>
<evidence type="ECO:0000313" key="5">
    <source>
        <dbReference type="Proteomes" id="UP001212841"/>
    </source>
</evidence>
<evidence type="ECO:0000256" key="1">
    <source>
        <dbReference type="PROSITE-ProRule" id="PRU00023"/>
    </source>
</evidence>
<accession>A0AAD5X1A7</accession>
<dbReference type="InterPro" id="IPR002110">
    <property type="entry name" value="Ankyrin_rpt"/>
</dbReference>
<comment type="caution">
    <text evidence="4">The sequence shown here is derived from an EMBL/GenBank/DDBJ whole genome shotgun (WGS) entry which is preliminary data.</text>
</comment>
<dbReference type="GO" id="GO:0035255">
    <property type="term" value="F:ionotropic glutamate receptor binding"/>
    <property type="evidence" value="ECO:0007669"/>
    <property type="project" value="TreeGrafter"/>
</dbReference>
<feature type="region of interest" description="Disordered" evidence="3">
    <location>
        <begin position="1"/>
        <end position="20"/>
    </location>
</feature>
<keyword evidence="2" id="KW-0175">Coiled coil</keyword>
<dbReference type="PROSITE" id="PS50088">
    <property type="entry name" value="ANK_REPEAT"/>
    <property type="match status" value="4"/>
</dbReference>
<protein>
    <recommendedName>
        <fullName evidence="6">Talin N-terminal F0 domain-containing protein</fullName>
    </recommendedName>
</protein>